<feature type="domain" description="TonB-dependent receptor plug" evidence="13">
    <location>
        <begin position="123"/>
        <end position="226"/>
    </location>
</feature>
<dbReference type="InterPro" id="IPR008969">
    <property type="entry name" value="CarboxyPept-like_regulatory"/>
</dbReference>
<evidence type="ECO:0000256" key="7">
    <source>
        <dbReference type="ARBA" id="ARBA00023136"/>
    </source>
</evidence>
<dbReference type="InterPro" id="IPR037066">
    <property type="entry name" value="Plug_dom_sf"/>
</dbReference>
<evidence type="ECO:0000256" key="2">
    <source>
        <dbReference type="ARBA" id="ARBA00022448"/>
    </source>
</evidence>
<sequence length="756" mass="85363">MKKIMVMLLIQMIIIGAWAEPMRESATFTGQVTDASDGKPLIGVTIYFPELRQGTTTDTDGNFKLSGLPAKKAEVQVSYLGHQTIVKVIDLSQTQHMNFVLKESNALINEVVVTGLTGHTLMKDSPTPISVISTQQLVSTSSTNIIDALSHQPGISQLTTGSGISKPIIRGLGSNRVVVVNDGIRQEGNQWGAEHGIEIDGNGISSAEILKGPASLMYGSDAMAGVIVFHGDQIAPNHTMQANLSSEYQTNNGLFDYSVNFKGNENGFVWNGRWSDKMAHDYKNKYDNYVQGSQFRERAAEAMAGLNKNWGFSHLRLSYYHLTPGIIEGERGDTYSYSKELPFQQVHHYKVVSDNSFYIGDGTLKATLAYQQNRRQEYEESMDEAGLDFQLHTINYDLKYLIAEHSNWKIATGVNGMYQRSLNHGDEYLIPAYQLFDIGVFGSTTYKTGKWTLSGGLRYDHRHLHSFALEEQFDQFSRNFSNITGSAGAVYEIRPNMNVRVNLSRGFRAPNLSELASNGVHEGSVQYELGNHDLKPENSWQIDAGWDYTTPKVTLQLSLFSNWINNYIFTEKLEGIQIEGYDTYQYTQGHARLMGGECSIDWHPIEQLHWQNAFSYVNAVQLNQPEDRKYLPFTPAPKWTSDFRYDIIRDGKVLDNTYININMECHLKQDHYYAYNDTETATPSYTLVNIGMGTDLKIKGKKRASLYITANNLFDRAYQDHLSRLKYTTYNPENGKMGIYNMGRNFGFKLLIPILM</sequence>
<evidence type="ECO:0000256" key="9">
    <source>
        <dbReference type="ARBA" id="ARBA00023237"/>
    </source>
</evidence>
<organism evidence="14 15">
    <name type="scientific">Segatella bryantii</name>
    <name type="common">Prevotella bryantii</name>
    <dbReference type="NCBI Taxonomy" id="77095"/>
    <lineage>
        <taxon>Bacteria</taxon>
        <taxon>Pseudomonadati</taxon>
        <taxon>Bacteroidota</taxon>
        <taxon>Bacteroidia</taxon>
        <taxon>Bacteroidales</taxon>
        <taxon>Prevotellaceae</taxon>
        <taxon>Segatella</taxon>
    </lineage>
</organism>
<gene>
    <name evidence="14" type="ORF">CIK91_08140</name>
</gene>
<evidence type="ECO:0000256" key="4">
    <source>
        <dbReference type="ARBA" id="ARBA00022692"/>
    </source>
</evidence>
<dbReference type="Pfam" id="PF07715">
    <property type="entry name" value="Plug"/>
    <property type="match status" value="1"/>
</dbReference>
<dbReference type="CDD" id="cd01347">
    <property type="entry name" value="ligand_gated_channel"/>
    <property type="match status" value="1"/>
</dbReference>
<keyword evidence="4 10" id="KW-0812">Transmembrane</keyword>
<dbReference type="PROSITE" id="PS52016">
    <property type="entry name" value="TONB_DEPENDENT_REC_3"/>
    <property type="match status" value="1"/>
</dbReference>
<keyword evidence="2 10" id="KW-0813">Transport</keyword>
<dbReference type="InterPro" id="IPR036942">
    <property type="entry name" value="Beta-barrel_TonB_sf"/>
</dbReference>
<evidence type="ECO:0000313" key="15">
    <source>
        <dbReference type="Proteomes" id="UP000216189"/>
    </source>
</evidence>
<evidence type="ECO:0000259" key="12">
    <source>
        <dbReference type="Pfam" id="PF00593"/>
    </source>
</evidence>
<dbReference type="InterPro" id="IPR039426">
    <property type="entry name" value="TonB-dep_rcpt-like"/>
</dbReference>
<dbReference type="RefSeq" id="WP_094448587.1">
    <property type="nucleotide sequence ID" value="NZ_CP091802.1"/>
</dbReference>
<dbReference type="Gene3D" id="2.60.40.1120">
    <property type="entry name" value="Carboxypeptidase-like, regulatory domain"/>
    <property type="match status" value="1"/>
</dbReference>
<keyword evidence="15" id="KW-1185">Reference proteome</keyword>
<name>A0ABX4ENC1_SEGBR</name>
<keyword evidence="6 11" id="KW-0798">TonB box</keyword>
<dbReference type="PANTHER" id="PTHR30069:SF29">
    <property type="entry name" value="HEMOGLOBIN AND HEMOGLOBIN-HAPTOGLOBIN-BINDING PROTEIN 1-RELATED"/>
    <property type="match status" value="1"/>
</dbReference>
<keyword evidence="7 10" id="KW-0472">Membrane</keyword>
<dbReference type="EMBL" id="NPJF01000037">
    <property type="protein sequence ID" value="OYP54885.1"/>
    <property type="molecule type" value="Genomic_DNA"/>
</dbReference>
<dbReference type="Pfam" id="PF00593">
    <property type="entry name" value="TonB_dep_Rec_b-barrel"/>
    <property type="match status" value="1"/>
</dbReference>
<evidence type="ECO:0000256" key="10">
    <source>
        <dbReference type="PROSITE-ProRule" id="PRU01360"/>
    </source>
</evidence>
<keyword evidence="5" id="KW-0732">Signal</keyword>
<accession>A0ABX4ENC1</accession>
<reference evidence="14 15" key="1">
    <citation type="submission" date="2017-08" db="EMBL/GenBank/DDBJ databases">
        <title>Comparative genomics of non-oral Prevotella species.</title>
        <authorList>
            <person name="Accetto T."/>
            <person name="Nograsek B."/>
            <person name="Avgustin G."/>
        </authorList>
    </citation>
    <scope>NUCLEOTIDE SEQUENCE [LARGE SCALE GENOMIC DNA]</scope>
    <source>
        <strain evidence="14 15">TC1-1</strain>
    </source>
</reference>
<comment type="similarity">
    <text evidence="10 11">Belongs to the TonB-dependent receptor family.</text>
</comment>
<keyword evidence="3 10" id="KW-1134">Transmembrane beta strand</keyword>
<dbReference type="InterPro" id="IPR012910">
    <property type="entry name" value="Plug_dom"/>
</dbReference>
<evidence type="ECO:0000256" key="11">
    <source>
        <dbReference type="RuleBase" id="RU003357"/>
    </source>
</evidence>
<evidence type="ECO:0000256" key="6">
    <source>
        <dbReference type="ARBA" id="ARBA00023077"/>
    </source>
</evidence>
<keyword evidence="8 14" id="KW-0675">Receptor</keyword>
<protein>
    <submittedName>
        <fullName evidence="14">TonB-dependent receptor</fullName>
    </submittedName>
</protein>
<evidence type="ECO:0000259" key="13">
    <source>
        <dbReference type="Pfam" id="PF07715"/>
    </source>
</evidence>
<evidence type="ECO:0000313" key="14">
    <source>
        <dbReference type="EMBL" id="OYP54885.1"/>
    </source>
</evidence>
<dbReference type="Gene3D" id="2.40.170.20">
    <property type="entry name" value="TonB-dependent receptor, beta-barrel domain"/>
    <property type="match status" value="1"/>
</dbReference>
<dbReference type="Pfam" id="PF13715">
    <property type="entry name" value="CarbopepD_reg_2"/>
    <property type="match status" value="1"/>
</dbReference>
<evidence type="ECO:0000256" key="8">
    <source>
        <dbReference type="ARBA" id="ARBA00023170"/>
    </source>
</evidence>
<evidence type="ECO:0000256" key="5">
    <source>
        <dbReference type="ARBA" id="ARBA00022729"/>
    </source>
</evidence>
<dbReference type="SUPFAM" id="SSF56935">
    <property type="entry name" value="Porins"/>
    <property type="match status" value="1"/>
</dbReference>
<dbReference type="PANTHER" id="PTHR30069">
    <property type="entry name" value="TONB-DEPENDENT OUTER MEMBRANE RECEPTOR"/>
    <property type="match status" value="1"/>
</dbReference>
<evidence type="ECO:0000256" key="3">
    <source>
        <dbReference type="ARBA" id="ARBA00022452"/>
    </source>
</evidence>
<dbReference type="SUPFAM" id="SSF49464">
    <property type="entry name" value="Carboxypeptidase regulatory domain-like"/>
    <property type="match status" value="1"/>
</dbReference>
<dbReference type="Gene3D" id="2.170.130.10">
    <property type="entry name" value="TonB-dependent receptor, plug domain"/>
    <property type="match status" value="1"/>
</dbReference>
<dbReference type="Proteomes" id="UP000216189">
    <property type="component" value="Unassembled WGS sequence"/>
</dbReference>
<keyword evidence="9 10" id="KW-0998">Cell outer membrane</keyword>
<proteinExistence type="inferred from homology"/>
<evidence type="ECO:0000256" key="1">
    <source>
        <dbReference type="ARBA" id="ARBA00004571"/>
    </source>
</evidence>
<dbReference type="InterPro" id="IPR000531">
    <property type="entry name" value="Beta-barrel_TonB"/>
</dbReference>
<comment type="subcellular location">
    <subcellularLocation>
        <location evidence="1 10">Cell outer membrane</location>
        <topology evidence="1 10">Multi-pass membrane protein</topology>
    </subcellularLocation>
</comment>
<feature type="domain" description="TonB-dependent receptor-like beta-barrel" evidence="12">
    <location>
        <begin position="243"/>
        <end position="713"/>
    </location>
</feature>
<comment type="caution">
    <text evidence="14">The sequence shown here is derived from an EMBL/GenBank/DDBJ whole genome shotgun (WGS) entry which is preliminary data.</text>
</comment>